<sequence>MTHTVLYSMCTHESDASQAMQGAADMLHDQIAQLEMAHQFVVIQGHSHAVTPVPVVVQGLLSSKSQTGYTVTMTTIVEVSVHTPQEVPR</sequence>
<evidence type="ECO:0000313" key="5">
    <source>
        <dbReference type="Proteomes" id="UP000808906"/>
    </source>
</evidence>
<dbReference type="Proteomes" id="UP000808906">
    <property type="component" value="Unassembled WGS sequence"/>
</dbReference>
<evidence type="ECO:0000313" key="4">
    <source>
        <dbReference type="EMBL" id="NKW44153.1"/>
    </source>
</evidence>
<gene>
    <name evidence="1" type="ORF">GS441_26435</name>
    <name evidence="2" type="ORF">GS441_26780</name>
    <name evidence="3" type="ORF">GS882_28260</name>
    <name evidence="4" type="ORF">GS947_21965</name>
</gene>
<evidence type="ECO:0000313" key="3">
    <source>
        <dbReference type="EMBL" id="NKT81920.1"/>
    </source>
</evidence>
<reference evidence="2" key="1">
    <citation type="submission" date="2019-11" db="EMBL/GenBank/DDBJ databases">
        <title>Spread of Macrolides and rifampicin resistant Rhodococcus equi in clinical isolates in the USA.</title>
        <authorList>
            <person name="Alvarez-Narvaez S."/>
            <person name="Huber L."/>
            <person name="Cohen N.D."/>
            <person name="Slovis N."/>
            <person name="Greiter M."/>
            <person name="Giguere S."/>
            <person name="Hart K."/>
        </authorList>
    </citation>
    <scope>NUCLEOTIDE SEQUENCE</scope>
    <source>
        <strain evidence="2">Lh_17</strain>
    </source>
</reference>
<accession>A0A9Q2PI63</accession>
<dbReference type="Proteomes" id="UP000603463">
    <property type="component" value="Unassembled WGS sequence"/>
</dbReference>
<name>A0A9Q2PI63_RHOHA</name>
<dbReference type="EMBL" id="WUXR01000025">
    <property type="protein sequence ID" value="MBM4568815.1"/>
    <property type="molecule type" value="Genomic_DNA"/>
</dbReference>
<evidence type="ECO:0000313" key="1">
    <source>
        <dbReference type="EMBL" id="MBM4568815.1"/>
    </source>
</evidence>
<organism evidence="2 5">
    <name type="scientific">Rhodococcus hoagii</name>
    <name type="common">Corynebacterium equii</name>
    <dbReference type="NCBI Taxonomy" id="43767"/>
    <lineage>
        <taxon>Bacteria</taxon>
        <taxon>Bacillati</taxon>
        <taxon>Actinomycetota</taxon>
        <taxon>Actinomycetes</taxon>
        <taxon>Mycobacteriales</taxon>
        <taxon>Nocardiaceae</taxon>
        <taxon>Prescottella</taxon>
    </lineage>
</organism>
<dbReference type="AlphaFoldDB" id="A0A9Q2PI63"/>
<dbReference type="EMBL" id="WVBC01000044">
    <property type="protein sequence ID" value="NKT81920.1"/>
    <property type="molecule type" value="Genomic_DNA"/>
</dbReference>
<reference evidence="3" key="2">
    <citation type="journal article" date="2020" name="Environ. Microbiol.">
        <title>The novel and transferable erm(51) gene confers Macrolides, Lincosamides, and Streptogramins B (MLSB) resistance to clonal Rhodococcus equi in the environment.</title>
        <authorList>
            <person name="Huber L."/>
            <person name="Giguere S."/>
            <person name="Slovis N.M."/>
            <person name="Alvarez-Narvaez S."/>
            <person name="Hart K.A."/>
            <person name="Greiter M."/>
            <person name="Morris E.R.A."/>
            <person name="Cohen N.D."/>
        </authorList>
    </citation>
    <scope>NUCLEOTIDE SEQUENCE</scope>
    <source>
        <strain evidence="3">Lh_116_1</strain>
        <strain evidence="4">Lh_16_1</strain>
    </source>
</reference>
<comment type="caution">
    <text evidence="2">The sequence shown here is derived from an EMBL/GenBank/DDBJ whole genome shotgun (WGS) entry which is preliminary data.</text>
</comment>
<dbReference type="RefSeq" id="WP_202979201.1">
    <property type="nucleotide sequence ID" value="NZ_CP095479.1"/>
</dbReference>
<dbReference type="EMBL" id="WUXR01000025">
    <property type="protein sequence ID" value="MBM4568884.1"/>
    <property type="molecule type" value="Genomic_DNA"/>
</dbReference>
<dbReference type="EMBL" id="WVDC01000017">
    <property type="protein sequence ID" value="NKW44153.1"/>
    <property type="molecule type" value="Genomic_DNA"/>
</dbReference>
<evidence type="ECO:0000313" key="2">
    <source>
        <dbReference type="EMBL" id="MBM4568884.1"/>
    </source>
</evidence>
<proteinExistence type="predicted"/>
<protein>
    <submittedName>
        <fullName evidence="2">Uncharacterized protein</fullName>
    </submittedName>
</protein>
<dbReference type="Proteomes" id="UP000608063">
    <property type="component" value="Unassembled WGS sequence"/>
</dbReference>